<dbReference type="Proteomes" id="UP000005309">
    <property type="component" value="Unassembled WGS sequence"/>
</dbReference>
<protein>
    <submittedName>
        <fullName evidence="9">Type IV pilus secretin PilQ</fullName>
    </submittedName>
</protein>
<dbReference type="AlphaFoldDB" id="C4V5Y4"/>
<feature type="domain" description="Type II/III secretion system secretin-like" evidence="7">
    <location>
        <begin position="268"/>
        <end position="426"/>
    </location>
</feature>
<dbReference type="STRING" id="638302.HMPREF0908_1884"/>
<dbReference type="Gene3D" id="3.30.1370.120">
    <property type="match status" value="1"/>
</dbReference>
<comment type="similarity">
    <text evidence="4">Belongs to the bacterial secretin family.</text>
</comment>
<keyword evidence="5" id="KW-0813">Transport</keyword>
<dbReference type="PRINTS" id="PR00811">
    <property type="entry name" value="BCTERIALGSPD"/>
</dbReference>
<feature type="domain" description="NolW-like" evidence="8">
    <location>
        <begin position="103"/>
        <end position="188"/>
    </location>
</feature>
<evidence type="ECO:0000259" key="7">
    <source>
        <dbReference type="Pfam" id="PF00263"/>
    </source>
</evidence>
<keyword evidence="3" id="KW-0472">Membrane</keyword>
<dbReference type="InterPro" id="IPR001775">
    <property type="entry name" value="GspD/PilQ"/>
</dbReference>
<feature type="chain" id="PRO_5002944759" evidence="6">
    <location>
        <begin position="23"/>
        <end position="428"/>
    </location>
</feature>
<dbReference type="PANTHER" id="PTHR30332:SF17">
    <property type="entry name" value="TYPE IV PILIATION SYSTEM PROTEIN DR_0774-RELATED"/>
    <property type="match status" value="1"/>
</dbReference>
<organism evidence="9 10">
    <name type="scientific">Selenomonas flueggei ATCC 43531</name>
    <dbReference type="NCBI Taxonomy" id="638302"/>
    <lineage>
        <taxon>Bacteria</taxon>
        <taxon>Bacillati</taxon>
        <taxon>Bacillota</taxon>
        <taxon>Negativicutes</taxon>
        <taxon>Selenomonadales</taxon>
        <taxon>Selenomonadaceae</taxon>
        <taxon>Selenomonas</taxon>
    </lineage>
</organism>
<sequence length="428" mass="46123">MKRWIITAALLGLLLSAAPVSAASVTVDVTGGDVRSVLLAAARMGNLPLIVDDSVTGTVTAHLTGEAEEVLHLIAAARGIHLERHGDVWLALGTEVHDAQRRVHTYTVRYADPEELAHAANLSLTGEGKRAIVSKPNKDIGESGDQSSDVQRRVLVDTATNTLLFYGTESEAFAVREIVSALDTAPRQVSLEARVVAVSKRAAKELGVDWSWSSLPQYPNVTRDSAGNWHVSGRNAGTAGRSAPGVIRFGRGPEGLPYEFYYSAAIRALITEGKAKMLARPNVTTVQGREALINIGAEVPVPVVTTSNNVTTTGIEYREAGIILRYTPRVTADGNIVAHVHTEVSTPVFVDDLKAYRFQKRSADTTVRLKNGETMVIGGLIDSDESRTLAKIPFLGDLPLLGAFFRTVRTSKNESELMIFLTAHVLDE</sequence>
<evidence type="ECO:0000256" key="4">
    <source>
        <dbReference type="RuleBase" id="RU004003"/>
    </source>
</evidence>
<dbReference type="Gene3D" id="3.30.1370.130">
    <property type="match status" value="1"/>
</dbReference>
<evidence type="ECO:0000256" key="5">
    <source>
        <dbReference type="RuleBase" id="RU004004"/>
    </source>
</evidence>
<dbReference type="GO" id="GO:0015627">
    <property type="term" value="C:type II protein secretion system complex"/>
    <property type="evidence" value="ECO:0007669"/>
    <property type="project" value="TreeGrafter"/>
</dbReference>
<feature type="signal peptide" evidence="6">
    <location>
        <begin position="1"/>
        <end position="22"/>
    </location>
</feature>
<evidence type="ECO:0000313" key="9">
    <source>
        <dbReference type="EMBL" id="EEQ47582.1"/>
    </source>
</evidence>
<dbReference type="InterPro" id="IPR004846">
    <property type="entry name" value="T2SS/T3SS_dom"/>
</dbReference>
<comment type="subcellular location">
    <subcellularLocation>
        <location evidence="5">Cell outer membrane</location>
    </subcellularLocation>
    <subcellularLocation>
        <location evidence="1">Membrane</location>
    </subcellularLocation>
</comment>
<dbReference type="PANTHER" id="PTHR30332">
    <property type="entry name" value="PROBABLE GENERAL SECRETION PATHWAY PROTEIN D"/>
    <property type="match status" value="1"/>
</dbReference>
<comment type="caution">
    <text evidence="9">The sequence shown here is derived from an EMBL/GenBank/DDBJ whole genome shotgun (WGS) entry which is preliminary data.</text>
</comment>
<accession>C4V5Y4</accession>
<dbReference type="InterPro" id="IPR050810">
    <property type="entry name" value="Bact_Secretion_Sys_Channel"/>
</dbReference>
<dbReference type="GO" id="GO:0009306">
    <property type="term" value="P:protein secretion"/>
    <property type="evidence" value="ECO:0007669"/>
    <property type="project" value="InterPro"/>
</dbReference>
<gene>
    <name evidence="9" type="primary">pilQ</name>
    <name evidence="9" type="ORF">HMPREF0908_1884</name>
</gene>
<name>C4V5Y4_9FIRM</name>
<keyword evidence="2 6" id="KW-0732">Signal</keyword>
<keyword evidence="10" id="KW-1185">Reference proteome</keyword>
<evidence type="ECO:0000259" key="8">
    <source>
        <dbReference type="Pfam" id="PF03958"/>
    </source>
</evidence>
<proteinExistence type="inferred from homology"/>
<dbReference type="InterPro" id="IPR038591">
    <property type="entry name" value="NolW-like_sf"/>
</dbReference>
<dbReference type="GO" id="GO:0009279">
    <property type="term" value="C:cell outer membrane"/>
    <property type="evidence" value="ECO:0007669"/>
    <property type="project" value="UniProtKB-SubCell"/>
</dbReference>
<evidence type="ECO:0000313" key="10">
    <source>
        <dbReference type="Proteomes" id="UP000005309"/>
    </source>
</evidence>
<dbReference type="eggNOG" id="COG4796">
    <property type="taxonomic scope" value="Bacteria"/>
</dbReference>
<dbReference type="EMBL" id="ACLA01000033">
    <property type="protein sequence ID" value="EEQ47582.1"/>
    <property type="molecule type" value="Genomic_DNA"/>
</dbReference>
<dbReference type="Pfam" id="PF03958">
    <property type="entry name" value="Secretin_N"/>
    <property type="match status" value="1"/>
</dbReference>
<evidence type="ECO:0000256" key="3">
    <source>
        <dbReference type="ARBA" id="ARBA00023136"/>
    </source>
</evidence>
<evidence type="ECO:0000256" key="1">
    <source>
        <dbReference type="ARBA" id="ARBA00004370"/>
    </source>
</evidence>
<dbReference type="HOGENOM" id="CLU_006756_2_4_9"/>
<dbReference type="RefSeq" id="WP_006691011.1">
    <property type="nucleotide sequence ID" value="NZ_GG694008.1"/>
</dbReference>
<dbReference type="InterPro" id="IPR005644">
    <property type="entry name" value="NolW-like"/>
</dbReference>
<reference evidence="9 10" key="1">
    <citation type="submission" date="2009-04" db="EMBL/GenBank/DDBJ databases">
        <authorList>
            <person name="Qin X."/>
            <person name="Bachman B."/>
            <person name="Battles P."/>
            <person name="Bell A."/>
            <person name="Bess C."/>
            <person name="Bickham C."/>
            <person name="Chaboub L."/>
            <person name="Chen D."/>
            <person name="Coyle M."/>
            <person name="Deiros D.R."/>
            <person name="Dinh H."/>
            <person name="Forbes L."/>
            <person name="Fowler G."/>
            <person name="Francisco L."/>
            <person name="Fu Q."/>
            <person name="Gubbala S."/>
            <person name="Hale W."/>
            <person name="Han Y."/>
            <person name="Hemphill L."/>
            <person name="Highlander S.K."/>
            <person name="Hirani K."/>
            <person name="Hogues M."/>
            <person name="Jackson L."/>
            <person name="Jakkamsetti A."/>
            <person name="Javaid M."/>
            <person name="Jiang H."/>
            <person name="Korchina V."/>
            <person name="Kovar C."/>
            <person name="Lara F."/>
            <person name="Lee S."/>
            <person name="Mata R."/>
            <person name="Mathew T."/>
            <person name="Moen C."/>
            <person name="Morales K."/>
            <person name="Munidasa M."/>
            <person name="Nazareth L."/>
            <person name="Ngo R."/>
            <person name="Nguyen L."/>
            <person name="Okwuonu G."/>
            <person name="Ongeri F."/>
            <person name="Patil S."/>
            <person name="Petrosino J."/>
            <person name="Pham C."/>
            <person name="Pham P."/>
            <person name="Pu L.-L."/>
            <person name="Puazo M."/>
            <person name="Raj R."/>
            <person name="Reid J."/>
            <person name="Rouhana J."/>
            <person name="Saada N."/>
            <person name="Shang Y."/>
            <person name="Simmons D."/>
            <person name="Thornton R."/>
            <person name="Warren J."/>
            <person name="Weissenberger G."/>
            <person name="Zhang J."/>
            <person name="Zhang L."/>
            <person name="Zhou C."/>
            <person name="Zhu D."/>
            <person name="Muzny D."/>
            <person name="Worley K."/>
            <person name="Gibbs R."/>
        </authorList>
    </citation>
    <scope>NUCLEOTIDE SEQUENCE [LARGE SCALE GENOMIC DNA]</scope>
    <source>
        <strain evidence="9 10">ATCC 43531</strain>
    </source>
</reference>
<dbReference type="Pfam" id="PF00263">
    <property type="entry name" value="Secretin"/>
    <property type="match status" value="1"/>
</dbReference>
<evidence type="ECO:0000256" key="6">
    <source>
        <dbReference type="SAM" id="SignalP"/>
    </source>
</evidence>
<evidence type="ECO:0000256" key="2">
    <source>
        <dbReference type="ARBA" id="ARBA00022729"/>
    </source>
</evidence>
<dbReference type="OrthoDB" id="9779724at2"/>